<feature type="transmembrane region" description="Helical" evidence="11">
    <location>
        <begin position="205"/>
        <end position="229"/>
    </location>
</feature>
<dbReference type="GO" id="GO:0000750">
    <property type="term" value="P:pheromone-dependent signal transduction involved in conjugation with cellular fusion"/>
    <property type="evidence" value="ECO:0007669"/>
    <property type="project" value="TreeGrafter"/>
</dbReference>
<keyword evidence="6" id="KW-0297">G-protein coupled receptor</keyword>
<evidence type="ECO:0000256" key="7">
    <source>
        <dbReference type="ARBA" id="ARBA00023136"/>
    </source>
</evidence>
<dbReference type="Pfam" id="PF02076">
    <property type="entry name" value="STE3"/>
    <property type="match status" value="1"/>
</dbReference>
<keyword evidence="4 11" id="KW-0812">Transmembrane</keyword>
<feature type="transmembrane region" description="Helical" evidence="11">
    <location>
        <begin position="164"/>
        <end position="184"/>
    </location>
</feature>
<gene>
    <name evidence="12" type="primary">RVSTE3.2</name>
    <name evidence="12" type="ORF">AZE42_07661</name>
</gene>
<organism evidence="12 13">
    <name type="scientific">Rhizopogon vesiculosus</name>
    <dbReference type="NCBI Taxonomy" id="180088"/>
    <lineage>
        <taxon>Eukaryota</taxon>
        <taxon>Fungi</taxon>
        <taxon>Dikarya</taxon>
        <taxon>Basidiomycota</taxon>
        <taxon>Agaricomycotina</taxon>
        <taxon>Agaricomycetes</taxon>
        <taxon>Agaricomycetidae</taxon>
        <taxon>Boletales</taxon>
        <taxon>Suillineae</taxon>
        <taxon>Rhizopogonaceae</taxon>
        <taxon>Rhizopogon</taxon>
    </lineage>
</organism>
<feature type="transmembrane region" description="Helical" evidence="11">
    <location>
        <begin position="264"/>
        <end position="290"/>
    </location>
</feature>
<evidence type="ECO:0000313" key="13">
    <source>
        <dbReference type="Proteomes" id="UP000183567"/>
    </source>
</evidence>
<keyword evidence="5 11" id="KW-1133">Transmembrane helix</keyword>
<feature type="transmembrane region" description="Helical" evidence="11">
    <location>
        <begin position="36"/>
        <end position="58"/>
    </location>
</feature>
<comment type="subcellular location">
    <subcellularLocation>
        <location evidence="1">Membrane</location>
        <topology evidence="1">Multi-pass membrane protein</topology>
    </subcellularLocation>
</comment>
<dbReference type="GO" id="GO:0005886">
    <property type="term" value="C:plasma membrane"/>
    <property type="evidence" value="ECO:0007669"/>
    <property type="project" value="TreeGrafter"/>
</dbReference>
<evidence type="ECO:0000256" key="11">
    <source>
        <dbReference type="SAM" id="Phobius"/>
    </source>
</evidence>
<dbReference type="InterPro" id="IPR001499">
    <property type="entry name" value="GPCR_STE3"/>
</dbReference>
<dbReference type="OrthoDB" id="2874149at2759"/>
<name>A0A1J8QI00_9AGAM</name>
<dbReference type="InterPro" id="IPR000481">
    <property type="entry name" value="GPCR_Pheromne_B_alpha_rcpt"/>
</dbReference>
<dbReference type="GO" id="GO:0004934">
    <property type="term" value="F:mating-type alpha-factor pheromone receptor activity"/>
    <property type="evidence" value="ECO:0007669"/>
    <property type="project" value="InterPro"/>
</dbReference>
<dbReference type="PRINTS" id="PR00899">
    <property type="entry name" value="GPCRSTE3"/>
</dbReference>
<feature type="transmembrane region" description="Helical" evidence="11">
    <location>
        <begin position="6"/>
        <end position="24"/>
    </location>
</feature>
<feature type="transmembrane region" description="Helical" evidence="11">
    <location>
        <begin position="111"/>
        <end position="134"/>
    </location>
</feature>
<evidence type="ECO:0000256" key="1">
    <source>
        <dbReference type="ARBA" id="ARBA00004141"/>
    </source>
</evidence>
<evidence type="ECO:0000256" key="2">
    <source>
        <dbReference type="ARBA" id="ARBA00011085"/>
    </source>
</evidence>
<dbReference type="PANTHER" id="PTHR28097:SF1">
    <property type="entry name" value="PHEROMONE A FACTOR RECEPTOR"/>
    <property type="match status" value="1"/>
</dbReference>
<dbReference type="PRINTS" id="PR00901">
    <property type="entry name" value="PHEROMONEBAR"/>
</dbReference>
<comment type="caution">
    <text evidence="12">The sequence shown here is derived from an EMBL/GenBank/DDBJ whole genome shotgun (WGS) entry which is preliminary data.</text>
</comment>
<protein>
    <submittedName>
        <fullName evidence="12">Mating type pheromone receptor 2</fullName>
    </submittedName>
</protein>
<keyword evidence="9" id="KW-0807">Transducer</keyword>
<evidence type="ECO:0000313" key="12">
    <source>
        <dbReference type="EMBL" id="OJA20279.1"/>
    </source>
</evidence>
<dbReference type="AlphaFoldDB" id="A0A1J8QI00"/>
<evidence type="ECO:0000256" key="3">
    <source>
        <dbReference type="ARBA" id="ARBA00022507"/>
    </source>
</evidence>
<evidence type="ECO:0000256" key="9">
    <source>
        <dbReference type="ARBA" id="ARBA00023224"/>
    </source>
</evidence>
<keyword evidence="13" id="KW-1185">Reference proteome</keyword>
<comment type="similarity">
    <text evidence="2">Belongs to the G-protein coupled receptor 4 family.</text>
</comment>
<evidence type="ECO:0000256" key="5">
    <source>
        <dbReference type="ARBA" id="ARBA00022989"/>
    </source>
</evidence>
<evidence type="ECO:0000256" key="6">
    <source>
        <dbReference type="ARBA" id="ARBA00023040"/>
    </source>
</evidence>
<dbReference type="STRING" id="180088.A0A1J8QI00"/>
<keyword evidence="7 11" id="KW-0472">Membrane</keyword>
<reference evidence="12 13" key="1">
    <citation type="submission" date="2016-03" db="EMBL/GenBank/DDBJ databases">
        <title>Comparative genomics of the ectomycorrhizal sister species Rhizopogon vinicolor and Rhizopogon vesiculosus (Basidiomycota: Boletales) reveals a divergence of the mating type B locus.</title>
        <authorList>
            <person name="Mujic A.B."/>
            <person name="Kuo A."/>
            <person name="Tritt A."/>
            <person name="Lipzen A."/>
            <person name="Chen C."/>
            <person name="Johnson J."/>
            <person name="Sharma A."/>
            <person name="Barry K."/>
            <person name="Grigoriev I.V."/>
            <person name="Spatafora J.W."/>
        </authorList>
    </citation>
    <scope>NUCLEOTIDE SEQUENCE [LARGE SCALE GENOMIC DNA]</scope>
    <source>
        <strain evidence="12 13">AM-OR11-056</strain>
    </source>
</reference>
<evidence type="ECO:0000256" key="4">
    <source>
        <dbReference type="ARBA" id="ARBA00022692"/>
    </source>
</evidence>
<sequence length="398" mass="45269">MAGLDYPLYPIFSFLGFVLALIPLPWHLQAWNSGTCYYMIWTAISCLNQFINSIVWHNNAINWAPVWCDISIRIMLGASVGIPAASLCINRRLYYIAKVHAVTVTKAEKRRAILVDTLICVLFPMVFLALQYVVQGHRFDIFEDVGCYPFIYNTLPAFFLSDSWPIIIGLVSSVYCALSLRAFYRRRVQFNQFLASNTSLSASRYFRLMALAMTEILCTIPLASFMIWLNSAAQPVQPWVSWEYVHYDFSRVVQYPSILWTRNYLLVLAIQLTRWFVVICAFIFFAFFGFAAEARKNYRIAFWSVARIFGFSPTKSQQSMGSNGFNRAPCAPAMLSAGSLPVYVTKEPKRPVSSSSWEHSLDERKVASAADSETTSSEASFPPVHYTNVDVVEPRHVV</sequence>
<dbReference type="CDD" id="cd14966">
    <property type="entry name" value="7tmD_STE3"/>
    <property type="match status" value="1"/>
</dbReference>
<evidence type="ECO:0000256" key="10">
    <source>
        <dbReference type="SAM" id="MobiDB-lite"/>
    </source>
</evidence>
<accession>A0A1J8QI00</accession>
<keyword evidence="3" id="KW-0589">Pheromone response</keyword>
<feature type="region of interest" description="Disordered" evidence="10">
    <location>
        <begin position="350"/>
        <end position="381"/>
    </location>
</feature>
<feature type="compositionally biased region" description="Low complexity" evidence="10">
    <location>
        <begin position="367"/>
        <end position="380"/>
    </location>
</feature>
<dbReference type="EMBL" id="LVVM01000657">
    <property type="protein sequence ID" value="OJA20279.1"/>
    <property type="molecule type" value="Genomic_DNA"/>
</dbReference>
<keyword evidence="8 12" id="KW-0675">Receptor</keyword>
<dbReference type="PANTHER" id="PTHR28097">
    <property type="entry name" value="PHEROMONE A FACTOR RECEPTOR"/>
    <property type="match status" value="1"/>
</dbReference>
<evidence type="ECO:0000256" key="8">
    <source>
        <dbReference type="ARBA" id="ARBA00023170"/>
    </source>
</evidence>
<feature type="transmembrane region" description="Helical" evidence="11">
    <location>
        <begin position="70"/>
        <end position="90"/>
    </location>
</feature>
<dbReference type="Proteomes" id="UP000183567">
    <property type="component" value="Unassembled WGS sequence"/>
</dbReference>
<proteinExistence type="inferred from homology"/>